<dbReference type="Gene3D" id="1.10.340.30">
    <property type="entry name" value="Hypothetical protein, domain 2"/>
    <property type="match status" value="1"/>
</dbReference>
<protein>
    <recommendedName>
        <fullName evidence="3">DNA-3-methyladenine glycosylase II</fullName>
    </recommendedName>
</protein>
<gene>
    <name evidence="1" type="ORF">FDG2_3468</name>
</gene>
<organism evidence="1 2">
    <name type="scientific">Candidatus Protofrankia californiensis</name>
    <dbReference type="NCBI Taxonomy" id="1839754"/>
    <lineage>
        <taxon>Bacteria</taxon>
        <taxon>Bacillati</taxon>
        <taxon>Actinomycetota</taxon>
        <taxon>Actinomycetes</taxon>
        <taxon>Frankiales</taxon>
        <taxon>Frankiaceae</taxon>
        <taxon>Protofrankia</taxon>
    </lineage>
</organism>
<dbReference type="EMBL" id="FLUV01001455">
    <property type="protein sequence ID" value="SBW23035.1"/>
    <property type="molecule type" value="Genomic_DNA"/>
</dbReference>
<dbReference type="Proteomes" id="UP000199013">
    <property type="component" value="Unassembled WGS sequence"/>
</dbReference>
<keyword evidence="2" id="KW-1185">Reference proteome</keyword>
<dbReference type="AlphaFoldDB" id="A0A1C3NZS9"/>
<proteinExistence type="predicted"/>
<evidence type="ECO:0000313" key="1">
    <source>
        <dbReference type="EMBL" id="SBW23035.1"/>
    </source>
</evidence>
<reference evidence="2" key="1">
    <citation type="submission" date="2016-02" db="EMBL/GenBank/DDBJ databases">
        <authorList>
            <person name="Wibberg D."/>
        </authorList>
    </citation>
    <scope>NUCLEOTIDE SEQUENCE [LARGE SCALE GENOMIC DNA]</scope>
</reference>
<evidence type="ECO:0000313" key="2">
    <source>
        <dbReference type="Proteomes" id="UP000199013"/>
    </source>
</evidence>
<dbReference type="InterPro" id="IPR011257">
    <property type="entry name" value="DNA_glycosylase"/>
</dbReference>
<dbReference type="SUPFAM" id="SSF48150">
    <property type="entry name" value="DNA-glycosylase"/>
    <property type="match status" value="1"/>
</dbReference>
<name>A0A1C3NZS9_9ACTN</name>
<sequence>MQQTFDFVMSEHAAWVPTHTGNQRVFVQPGGSRWLAQVHGATLTLDQLTPDAANEPAVDIFTLSNSLSGPAPELTSALGRLGPVARFRNADLWDAIGTAIIRQVIRAAQAKKLYRAFCEAYGERVALPNGGTYTLFPTPEIVLGLSDDQFASLGMAFKRGALRNSASSYLEHGEKWRELPPLALTHVLQSVPRIGPWTAHAAVADWSNDWSLYPYADLAVRTWAKRAAPSFAWPDDEPSFGLTWRALAGEHLSSLTLLTLAWGSQYGDIG</sequence>
<evidence type="ECO:0008006" key="3">
    <source>
        <dbReference type="Google" id="ProtNLM"/>
    </source>
</evidence>
<dbReference type="GO" id="GO:0003824">
    <property type="term" value="F:catalytic activity"/>
    <property type="evidence" value="ECO:0007669"/>
    <property type="project" value="InterPro"/>
</dbReference>
<accession>A0A1C3NZS9</accession>
<dbReference type="GO" id="GO:0006281">
    <property type="term" value="P:DNA repair"/>
    <property type="evidence" value="ECO:0007669"/>
    <property type="project" value="InterPro"/>
</dbReference>